<evidence type="ECO:0000313" key="2">
    <source>
        <dbReference type="Proteomes" id="UP000250028"/>
    </source>
</evidence>
<proteinExistence type="predicted"/>
<dbReference type="OrthoDB" id="3265338at2"/>
<dbReference type="AlphaFoldDB" id="A0A2Y8ZXR5"/>
<evidence type="ECO:0008006" key="3">
    <source>
        <dbReference type="Google" id="ProtNLM"/>
    </source>
</evidence>
<dbReference type="Proteomes" id="UP000250028">
    <property type="component" value="Unassembled WGS sequence"/>
</dbReference>
<protein>
    <recommendedName>
        <fullName evidence="3">Luciferase-like monooxygenase</fullName>
    </recommendedName>
</protein>
<dbReference type="InterPro" id="IPR036661">
    <property type="entry name" value="Luciferase-like_sf"/>
</dbReference>
<dbReference type="RefSeq" id="WP_109686091.1">
    <property type="nucleotide sequence ID" value="NZ_QGDN01000001.1"/>
</dbReference>
<keyword evidence="2" id="KW-1185">Reference proteome</keyword>
<reference evidence="2" key="1">
    <citation type="submission" date="2016-10" db="EMBL/GenBank/DDBJ databases">
        <authorList>
            <person name="Varghese N."/>
            <person name="Submissions S."/>
        </authorList>
    </citation>
    <scope>NUCLEOTIDE SEQUENCE [LARGE SCALE GENOMIC DNA]</scope>
    <source>
        <strain evidence="2">DSM 22951</strain>
    </source>
</reference>
<organism evidence="1 2">
    <name type="scientific">Branchiibius hedensis</name>
    <dbReference type="NCBI Taxonomy" id="672460"/>
    <lineage>
        <taxon>Bacteria</taxon>
        <taxon>Bacillati</taxon>
        <taxon>Actinomycetota</taxon>
        <taxon>Actinomycetes</taxon>
        <taxon>Micrococcales</taxon>
        <taxon>Dermacoccaceae</taxon>
        <taxon>Branchiibius</taxon>
    </lineage>
</organism>
<sequence>MPIPLILDLGQPRLDPATISDQVHRTEAAGVSIVSFSDAPVLPHPGGLEAGTSAAFVSTRTDRVGLAPQLHVTTTEPLQERGVYRTQYTGRTLREHLQLPPVTTTNERRLSA</sequence>
<accession>A0A2Y8ZXR5</accession>
<dbReference type="GO" id="GO:0016705">
    <property type="term" value="F:oxidoreductase activity, acting on paired donors, with incorporation or reduction of molecular oxygen"/>
    <property type="evidence" value="ECO:0007669"/>
    <property type="project" value="InterPro"/>
</dbReference>
<dbReference type="Gene3D" id="3.20.20.30">
    <property type="entry name" value="Luciferase-like domain"/>
    <property type="match status" value="1"/>
</dbReference>
<evidence type="ECO:0000313" key="1">
    <source>
        <dbReference type="EMBL" id="SSA35069.1"/>
    </source>
</evidence>
<gene>
    <name evidence="1" type="ORF">SAMN04489750_2404</name>
</gene>
<name>A0A2Y8ZXR5_9MICO</name>
<dbReference type="EMBL" id="UESZ01000001">
    <property type="protein sequence ID" value="SSA35069.1"/>
    <property type="molecule type" value="Genomic_DNA"/>
</dbReference>